<feature type="transmembrane region" description="Helical" evidence="10">
    <location>
        <begin position="66"/>
        <end position="85"/>
    </location>
</feature>
<comment type="catalytic activity">
    <reaction evidence="10">
        <text>a very-long-chain acyl-CoA + malonyl-CoA + H(+) = a very-long-chain 3-oxoacyl-CoA + CO2 + CoA</text>
        <dbReference type="Rhea" id="RHEA:32727"/>
        <dbReference type="ChEBI" id="CHEBI:15378"/>
        <dbReference type="ChEBI" id="CHEBI:16526"/>
        <dbReference type="ChEBI" id="CHEBI:57287"/>
        <dbReference type="ChEBI" id="CHEBI:57384"/>
        <dbReference type="ChEBI" id="CHEBI:90725"/>
        <dbReference type="ChEBI" id="CHEBI:90736"/>
        <dbReference type="EC" id="2.3.1.199"/>
    </reaction>
</comment>
<dbReference type="PANTHER" id="PTHR11157">
    <property type="entry name" value="FATTY ACID ACYL TRANSFERASE-RELATED"/>
    <property type="match status" value="1"/>
</dbReference>
<name>A0A9D4SSB4_RHISA</name>
<sequence>MNTSASPLHSLHEHYVLLADPRTRTWFFMGSPLPVMAVIGLYLFFATRVGPWVMKDRKPLNVRSIVVFYNVVMMGLSVYFIYFALSYASMRRPNQSVFCWASDPRPTEDNMFFLTRAWFYMLMKAGEMLDTLFFVLRKKTNHLSFLHLLHHSLALWSVWLVLTLGMTGHVFSFPLLNSAVHVVMYGYYALAALGPALRPNLWWKKYVTLFQIAQFVVLSLHALIPVIQDCGISRILAFVGALEGLLFASLFSDFYVKTYVRKSAIK</sequence>
<feature type="transmembrane region" description="Helical" evidence="10">
    <location>
        <begin position="148"/>
        <end position="172"/>
    </location>
</feature>
<dbReference type="EC" id="2.3.1.199" evidence="10"/>
<reference evidence="11" key="2">
    <citation type="submission" date="2021-09" db="EMBL/GenBank/DDBJ databases">
        <authorList>
            <person name="Jia N."/>
            <person name="Wang J."/>
            <person name="Shi W."/>
            <person name="Du L."/>
            <person name="Sun Y."/>
            <person name="Zhan W."/>
            <person name="Jiang J."/>
            <person name="Wang Q."/>
            <person name="Zhang B."/>
            <person name="Ji P."/>
            <person name="Sakyi L.B."/>
            <person name="Cui X."/>
            <person name="Yuan T."/>
            <person name="Jiang B."/>
            <person name="Yang W."/>
            <person name="Lam T.T.-Y."/>
            <person name="Chang Q."/>
            <person name="Ding S."/>
            <person name="Wang X."/>
            <person name="Zhu J."/>
            <person name="Ruan X."/>
            <person name="Zhao L."/>
            <person name="Wei J."/>
            <person name="Que T."/>
            <person name="Du C."/>
            <person name="Cheng J."/>
            <person name="Dai P."/>
            <person name="Han X."/>
            <person name="Huang E."/>
            <person name="Gao Y."/>
            <person name="Liu J."/>
            <person name="Shao H."/>
            <person name="Ye R."/>
            <person name="Li L."/>
            <person name="Wei W."/>
            <person name="Wang X."/>
            <person name="Wang C."/>
            <person name="Huo Q."/>
            <person name="Li W."/>
            <person name="Guo W."/>
            <person name="Chen H."/>
            <person name="Chen S."/>
            <person name="Zhou L."/>
            <person name="Zhou L."/>
            <person name="Ni X."/>
            <person name="Tian J."/>
            <person name="Zhou Y."/>
            <person name="Sheng Y."/>
            <person name="Liu T."/>
            <person name="Pan Y."/>
            <person name="Xia L."/>
            <person name="Li J."/>
            <person name="Zhao F."/>
            <person name="Cao W."/>
        </authorList>
    </citation>
    <scope>NUCLEOTIDE SEQUENCE</scope>
    <source>
        <strain evidence="11">Rsan-2018</strain>
        <tissue evidence="11">Larvae</tissue>
    </source>
</reference>
<evidence type="ECO:0000256" key="10">
    <source>
        <dbReference type="RuleBase" id="RU361115"/>
    </source>
</evidence>
<dbReference type="GO" id="GO:0034626">
    <property type="term" value="P:fatty acid elongation, polyunsaturated fatty acid"/>
    <property type="evidence" value="ECO:0007669"/>
    <property type="project" value="TreeGrafter"/>
</dbReference>
<evidence type="ECO:0000313" key="11">
    <source>
        <dbReference type="EMBL" id="KAH7947311.1"/>
    </source>
</evidence>
<organism evidence="11 12">
    <name type="scientific">Rhipicephalus sanguineus</name>
    <name type="common">Brown dog tick</name>
    <name type="synonym">Ixodes sanguineus</name>
    <dbReference type="NCBI Taxonomy" id="34632"/>
    <lineage>
        <taxon>Eukaryota</taxon>
        <taxon>Metazoa</taxon>
        <taxon>Ecdysozoa</taxon>
        <taxon>Arthropoda</taxon>
        <taxon>Chelicerata</taxon>
        <taxon>Arachnida</taxon>
        <taxon>Acari</taxon>
        <taxon>Parasitiformes</taxon>
        <taxon>Ixodida</taxon>
        <taxon>Ixodoidea</taxon>
        <taxon>Ixodidae</taxon>
        <taxon>Rhipicephalinae</taxon>
        <taxon>Rhipicephalus</taxon>
        <taxon>Rhipicephalus</taxon>
    </lineage>
</organism>
<dbReference type="VEuPathDB" id="VectorBase:RSAN_050438"/>
<comment type="similarity">
    <text evidence="10">Belongs to the ELO family.</text>
</comment>
<keyword evidence="6 10" id="KW-1133">Transmembrane helix</keyword>
<keyword evidence="12" id="KW-1185">Reference proteome</keyword>
<keyword evidence="7 10" id="KW-0443">Lipid metabolism</keyword>
<keyword evidence="5 10" id="KW-0276">Fatty acid metabolism</keyword>
<comment type="caution">
    <text evidence="11">The sequence shown here is derived from an EMBL/GenBank/DDBJ whole genome shotgun (WGS) entry which is preliminary data.</text>
</comment>
<feature type="transmembrane region" description="Helical" evidence="10">
    <location>
        <begin position="178"/>
        <end position="197"/>
    </location>
</feature>
<keyword evidence="4 10" id="KW-0812">Transmembrane</keyword>
<evidence type="ECO:0000256" key="5">
    <source>
        <dbReference type="ARBA" id="ARBA00022832"/>
    </source>
</evidence>
<evidence type="ECO:0000256" key="9">
    <source>
        <dbReference type="ARBA" id="ARBA00023160"/>
    </source>
</evidence>
<dbReference type="OMA" id="TEDNMFF"/>
<keyword evidence="9 10" id="KW-0275">Fatty acid biosynthesis</keyword>
<dbReference type="GO" id="GO:0019367">
    <property type="term" value="P:fatty acid elongation, saturated fatty acid"/>
    <property type="evidence" value="ECO:0007669"/>
    <property type="project" value="TreeGrafter"/>
</dbReference>
<evidence type="ECO:0000256" key="6">
    <source>
        <dbReference type="ARBA" id="ARBA00022989"/>
    </source>
</evidence>
<reference evidence="11" key="1">
    <citation type="journal article" date="2020" name="Cell">
        <title>Large-Scale Comparative Analyses of Tick Genomes Elucidate Their Genetic Diversity and Vector Capacities.</title>
        <authorList>
            <consortium name="Tick Genome and Microbiome Consortium (TIGMIC)"/>
            <person name="Jia N."/>
            <person name="Wang J."/>
            <person name="Shi W."/>
            <person name="Du L."/>
            <person name="Sun Y."/>
            <person name="Zhan W."/>
            <person name="Jiang J.F."/>
            <person name="Wang Q."/>
            <person name="Zhang B."/>
            <person name="Ji P."/>
            <person name="Bell-Sakyi L."/>
            <person name="Cui X.M."/>
            <person name="Yuan T.T."/>
            <person name="Jiang B.G."/>
            <person name="Yang W.F."/>
            <person name="Lam T.T."/>
            <person name="Chang Q.C."/>
            <person name="Ding S.J."/>
            <person name="Wang X.J."/>
            <person name="Zhu J.G."/>
            <person name="Ruan X.D."/>
            <person name="Zhao L."/>
            <person name="Wei J.T."/>
            <person name="Ye R.Z."/>
            <person name="Que T.C."/>
            <person name="Du C.H."/>
            <person name="Zhou Y.H."/>
            <person name="Cheng J.X."/>
            <person name="Dai P.F."/>
            <person name="Guo W.B."/>
            <person name="Han X.H."/>
            <person name="Huang E.J."/>
            <person name="Li L.F."/>
            <person name="Wei W."/>
            <person name="Gao Y.C."/>
            <person name="Liu J.Z."/>
            <person name="Shao H.Z."/>
            <person name="Wang X."/>
            <person name="Wang C.C."/>
            <person name="Yang T.C."/>
            <person name="Huo Q.B."/>
            <person name="Li W."/>
            <person name="Chen H.Y."/>
            <person name="Chen S.E."/>
            <person name="Zhou L.G."/>
            <person name="Ni X.B."/>
            <person name="Tian J.H."/>
            <person name="Sheng Y."/>
            <person name="Liu T."/>
            <person name="Pan Y.S."/>
            <person name="Xia L.Y."/>
            <person name="Li J."/>
            <person name="Zhao F."/>
            <person name="Cao W.C."/>
        </authorList>
    </citation>
    <scope>NUCLEOTIDE SEQUENCE</scope>
    <source>
        <strain evidence="11">Rsan-2018</strain>
    </source>
</reference>
<feature type="transmembrane region" description="Helical" evidence="10">
    <location>
        <begin position="117"/>
        <end position="136"/>
    </location>
</feature>
<feature type="transmembrane region" description="Helical" evidence="10">
    <location>
        <begin position="26"/>
        <end position="45"/>
    </location>
</feature>
<dbReference type="GO" id="GO:0030148">
    <property type="term" value="P:sphingolipid biosynthetic process"/>
    <property type="evidence" value="ECO:0007669"/>
    <property type="project" value="TreeGrafter"/>
</dbReference>
<dbReference type="Pfam" id="PF01151">
    <property type="entry name" value="ELO"/>
    <property type="match status" value="1"/>
</dbReference>
<dbReference type="PANTHER" id="PTHR11157:SF69">
    <property type="entry name" value="ELONGATION OF VERY LONG CHAIN FATTY ACIDS PROTEIN 7"/>
    <property type="match status" value="1"/>
</dbReference>
<evidence type="ECO:0000256" key="1">
    <source>
        <dbReference type="ARBA" id="ARBA00004141"/>
    </source>
</evidence>
<evidence type="ECO:0000256" key="3">
    <source>
        <dbReference type="ARBA" id="ARBA00022679"/>
    </source>
</evidence>
<comment type="subcellular location">
    <subcellularLocation>
        <location evidence="1">Membrane</location>
        <topology evidence="1">Multi-pass membrane protein</topology>
    </subcellularLocation>
</comment>
<evidence type="ECO:0000256" key="7">
    <source>
        <dbReference type="ARBA" id="ARBA00023098"/>
    </source>
</evidence>
<accession>A0A9D4SSB4</accession>
<evidence type="ECO:0000313" key="12">
    <source>
        <dbReference type="Proteomes" id="UP000821837"/>
    </source>
</evidence>
<dbReference type="InterPro" id="IPR002076">
    <property type="entry name" value="ELO_fam"/>
</dbReference>
<keyword evidence="8 10" id="KW-0472">Membrane</keyword>
<gene>
    <name evidence="11" type="ORF">HPB52_010029</name>
</gene>
<evidence type="ECO:0000256" key="8">
    <source>
        <dbReference type="ARBA" id="ARBA00023136"/>
    </source>
</evidence>
<dbReference type="GO" id="GO:0009922">
    <property type="term" value="F:fatty acid elongase activity"/>
    <property type="evidence" value="ECO:0007669"/>
    <property type="project" value="UniProtKB-EC"/>
</dbReference>
<feature type="transmembrane region" description="Helical" evidence="10">
    <location>
        <begin position="209"/>
        <end position="228"/>
    </location>
</feature>
<proteinExistence type="inferred from homology"/>
<dbReference type="AlphaFoldDB" id="A0A9D4SSB4"/>
<dbReference type="OrthoDB" id="6496561at2759"/>
<keyword evidence="2 10" id="KW-0444">Lipid biosynthesis</keyword>
<keyword evidence="3 10" id="KW-0808">Transferase</keyword>
<evidence type="ECO:0000256" key="2">
    <source>
        <dbReference type="ARBA" id="ARBA00022516"/>
    </source>
</evidence>
<dbReference type="GO" id="GO:0034625">
    <property type="term" value="P:fatty acid elongation, monounsaturated fatty acid"/>
    <property type="evidence" value="ECO:0007669"/>
    <property type="project" value="TreeGrafter"/>
</dbReference>
<dbReference type="Proteomes" id="UP000821837">
    <property type="component" value="Chromosome 6"/>
</dbReference>
<dbReference type="GO" id="GO:0005789">
    <property type="term" value="C:endoplasmic reticulum membrane"/>
    <property type="evidence" value="ECO:0007669"/>
    <property type="project" value="TreeGrafter"/>
</dbReference>
<protein>
    <recommendedName>
        <fullName evidence="10">Elongation of very long chain fatty acids protein</fullName>
        <ecNumber evidence="10">2.3.1.199</ecNumber>
    </recommendedName>
    <alternativeName>
        <fullName evidence="10">Very-long-chain 3-oxoacyl-CoA synthase</fullName>
    </alternativeName>
</protein>
<dbReference type="GO" id="GO:0042761">
    <property type="term" value="P:very long-chain fatty acid biosynthetic process"/>
    <property type="evidence" value="ECO:0007669"/>
    <property type="project" value="TreeGrafter"/>
</dbReference>
<feature type="transmembrane region" description="Helical" evidence="10">
    <location>
        <begin position="234"/>
        <end position="256"/>
    </location>
</feature>
<evidence type="ECO:0000256" key="4">
    <source>
        <dbReference type="ARBA" id="ARBA00022692"/>
    </source>
</evidence>
<dbReference type="EMBL" id="JABSTV010001252">
    <property type="protein sequence ID" value="KAH7947311.1"/>
    <property type="molecule type" value="Genomic_DNA"/>
</dbReference>